<accession>A0AAU9EY71</accession>
<sequence length="62" mass="6542">MNVLRRGPAPPCLGKERLVCRGCPGWEAMRAAVALGGPWEGAMIHCSCTGLVAKGPERTPQP</sequence>
<name>A0AAU9EY71_9BACT</name>
<dbReference type="AlphaFoldDB" id="A0AAU9EY71"/>
<dbReference type="Proteomes" id="UP001366166">
    <property type="component" value="Chromosome"/>
</dbReference>
<dbReference type="EMBL" id="AP028679">
    <property type="protein sequence ID" value="BEQ16450.1"/>
    <property type="molecule type" value="Genomic_DNA"/>
</dbReference>
<protein>
    <submittedName>
        <fullName evidence="1">Uncharacterized protein</fullName>
    </submittedName>
</protein>
<dbReference type="KEGG" id="dmp:FAK_35160"/>
<organism evidence="1 2">
    <name type="scientific">Desulfoferula mesophila</name>
    <dbReference type="NCBI Taxonomy" id="3058419"/>
    <lineage>
        <taxon>Bacteria</taxon>
        <taxon>Pseudomonadati</taxon>
        <taxon>Thermodesulfobacteriota</taxon>
        <taxon>Desulfarculia</taxon>
        <taxon>Desulfarculales</taxon>
        <taxon>Desulfarculaceae</taxon>
        <taxon>Desulfoferula</taxon>
    </lineage>
</organism>
<evidence type="ECO:0000313" key="2">
    <source>
        <dbReference type="Proteomes" id="UP001366166"/>
    </source>
</evidence>
<evidence type="ECO:0000313" key="1">
    <source>
        <dbReference type="EMBL" id="BEQ16450.1"/>
    </source>
</evidence>
<reference evidence="2" key="1">
    <citation type="journal article" date="2023" name="Arch. Microbiol.">
        <title>Desulfoferula mesophilus gen. nov. sp. nov., a mesophilic sulfate-reducing bacterium isolated from a brackish lake sediment.</title>
        <authorList>
            <person name="Watanabe T."/>
            <person name="Yabe T."/>
            <person name="Tsuji J.M."/>
            <person name="Fukui M."/>
        </authorList>
    </citation>
    <scope>NUCLEOTIDE SEQUENCE [LARGE SCALE GENOMIC DNA]</scope>
    <source>
        <strain evidence="2">12FAK</strain>
    </source>
</reference>
<proteinExistence type="predicted"/>
<keyword evidence="2" id="KW-1185">Reference proteome</keyword>
<gene>
    <name evidence="1" type="ORF">FAK_35160</name>
</gene>